<dbReference type="PANTHER" id="PTHR47268">
    <property type="entry name" value="ACYLPHOSPHATASE"/>
    <property type="match status" value="1"/>
</dbReference>
<dbReference type="InterPro" id="IPR001792">
    <property type="entry name" value="Acylphosphatase-like_dom"/>
</dbReference>
<evidence type="ECO:0000313" key="2">
    <source>
        <dbReference type="EMBL" id="VAX21752.1"/>
    </source>
</evidence>
<dbReference type="AlphaFoldDB" id="A0A3B1C0Z2"/>
<dbReference type="Gene3D" id="3.30.70.100">
    <property type="match status" value="1"/>
</dbReference>
<organism evidence="2">
    <name type="scientific">hydrothermal vent metagenome</name>
    <dbReference type="NCBI Taxonomy" id="652676"/>
    <lineage>
        <taxon>unclassified sequences</taxon>
        <taxon>metagenomes</taxon>
        <taxon>ecological metagenomes</taxon>
    </lineage>
</organism>
<reference evidence="2" key="1">
    <citation type="submission" date="2018-06" db="EMBL/GenBank/DDBJ databases">
        <authorList>
            <person name="Zhirakovskaya E."/>
        </authorList>
    </citation>
    <scope>NUCLEOTIDE SEQUENCE</scope>
</reference>
<protein>
    <submittedName>
        <fullName evidence="2">Acylphosphate phosphohydrolase, putative</fullName>
        <ecNumber evidence="2">3.6.1.7</ecNumber>
    </submittedName>
</protein>
<dbReference type="PROSITE" id="PS00151">
    <property type="entry name" value="ACYLPHOSPHATASE_2"/>
    <property type="match status" value="1"/>
</dbReference>
<sequence>MEKIRVHVFVSGLVQGVFFRATTADVAKKLGSITGWVKNLPDGRVEVLAEGPRETVLNLIKWLHTGPPASAVSDVALSWEKATGEFKSFAVHN</sequence>
<dbReference type="SUPFAM" id="SSF54975">
    <property type="entry name" value="Acylphosphatase/BLUF domain-like"/>
    <property type="match status" value="1"/>
</dbReference>
<dbReference type="InterPro" id="IPR020456">
    <property type="entry name" value="Acylphosphatase"/>
</dbReference>
<dbReference type="GO" id="GO:0003998">
    <property type="term" value="F:acylphosphatase activity"/>
    <property type="evidence" value="ECO:0007669"/>
    <property type="project" value="UniProtKB-EC"/>
</dbReference>
<dbReference type="InterPro" id="IPR017968">
    <property type="entry name" value="Acylphosphatase_CS"/>
</dbReference>
<dbReference type="InterPro" id="IPR036046">
    <property type="entry name" value="Acylphosphatase-like_dom_sf"/>
</dbReference>
<dbReference type="Pfam" id="PF00708">
    <property type="entry name" value="Acylphosphatase"/>
    <property type="match status" value="1"/>
</dbReference>
<proteinExistence type="predicted"/>
<dbReference type="EC" id="3.6.1.7" evidence="2"/>
<dbReference type="PROSITE" id="PS51160">
    <property type="entry name" value="ACYLPHOSPHATASE_3"/>
    <property type="match status" value="1"/>
</dbReference>
<dbReference type="PANTHER" id="PTHR47268:SF4">
    <property type="entry name" value="ACYLPHOSPHATASE"/>
    <property type="match status" value="1"/>
</dbReference>
<gene>
    <name evidence="2" type="ORF">MNBD_NITROSPINAE01-826</name>
</gene>
<accession>A0A3B1C0Z2</accession>
<dbReference type="PROSITE" id="PS00150">
    <property type="entry name" value="ACYLPHOSPHATASE_1"/>
    <property type="match status" value="1"/>
</dbReference>
<feature type="domain" description="Acylphosphatase-like" evidence="1">
    <location>
        <begin position="5"/>
        <end position="93"/>
    </location>
</feature>
<name>A0A3B1C0Z2_9ZZZZ</name>
<dbReference type="EMBL" id="UOGC01000124">
    <property type="protein sequence ID" value="VAX21752.1"/>
    <property type="molecule type" value="Genomic_DNA"/>
</dbReference>
<keyword evidence="2" id="KW-0378">Hydrolase</keyword>
<evidence type="ECO:0000259" key="1">
    <source>
        <dbReference type="PROSITE" id="PS51160"/>
    </source>
</evidence>